<dbReference type="PANTHER" id="PTHR33908:SF11">
    <property type="entry name" value="MEMBRANE PROTEIN"/>
    <property type="match status" value="1"/>
</dbReference>
<dbReference type="GO" id="GO:0016763">
    <property type="term" value="F:pentosyltransferase activity"/>
    <property type="evidence" value="ECO:0007669"/>
    <property type="project" value="TreeGrafter"/>
</dbReference>
<evidence type="ECO:0000256" key="8">
    <source>
        <dbReference type="SAM" id="Phobius"/>
    </source>
</evidence>
<feature type="non-terminal residue" evidence="9">
    <location>
        <position position="195"/>
    </location>
</feature>
<keyword evidence="2" id="KW-1003">Cell membrane</keyword>
<feature type="transmembrane region" description="Helical" evidence="8">
    <location>
        <begin position="145"/>
        <end position="163"/>
    </location>
</feature>
<protein>
    <submittedName>
        <fullName evidence="9">Uncharacterized protein</fullName>
    </submittedName>
</protein>
<evidence type="ECO:0000313" key="9">
    <source>
        <dbReference type="EMBL" id="CAA9435591.1"/>
    </source>
</evidence>
<comment type="subcellular location">
    <subcellularLocation>
        <location evidence="1">Cell membrane</location>
        <topology evidence="1">Multi-pass membrane protein</topology>
    </subcellularLocation>
</comment>
<accession>A0A6J4Q849</accession>
<keyword evidence="5 8" id="KW-0812">Transmembrane</keyword>
<evidence type="ECO:0000256" key="6">
    <source>
        <dbReference type="ARBA" id="ARBA00022989"/>
    </source>
</evidence>
<evidence type="ECO:0000256" key="7">
    <source>
        <dbReference type="ARBA" id="ARBA00023136"/>
    </source>
</evidence>
<reference evidence="9" key="1">
    <citation type="submission" date="2020-02" db="EMBL/GenBank/DDBJ databases">
        <authorList>
            <person name="Meier V. D."/>
        </authorList>
    </citation>
    <scope>NUCLEOTIDE SEQUENCE</scope>
    <source>
        <strain evidence="9">AVDCRST_MAG35</strain>
    </source>
</reference>
<evidence type="ECO:0000256" key="3">
    <source>
        <dbReference type="ARBA" id="ARBA00022676"/>
    </source>
</evidence>
<feature type="transmembrane region" description="Helical" evidence="8">
    <location>
        <begin position="95"/>
        <end position="116"/>
    </location>
</feature>
<evidence type="ECO:0000256" key="1">
    <source>
        <dbReference type="ARBA" id="ARBA00004651"/>
    </source>
</evidence>
<keyword evidence="6 8" id="KW-1133">Transmembrane helix</keyword>
<dbReference type="PANTHER" id="PTHR33908">
    <property type="entry name" value="MANNOSYLTRANSFERASE YKCB-RELATED"/>
    <property type="match status" value="1"/>
</dbReference>
<keyword evidence="3" id="KW-0328">Glycosyltransferase</keyword>
<dbReference type="InterPro" id="IPR050297">
    <property type="entry name" value="LipidA_mod_glycosyltrf_83"/>
</dbReference>
<name>A0A6J4Q849_9ACTN</name>
<feature type="transmembrane region" description="Helical" evidence="8">
    <location>
        <begin position="23"/>
        <end position="41"/>
    </location>
</feature>
<dbReference type="GO" id="GO:0005886">
    <property type="term" value="C:plasma membrane"/>
    <property type="evidence" value="ECO:0007669"/>
    <property type="project" value="UniProtKB-SubCell"/>
</dbReference>
<proteinExistence type="predicted"/>
<keyword evidence="4" id="KW-0808">Transferase</keyword>
<feature type="transmembrane region" description="Helical" evidence="8">
    <location>
        <begin position="123"/>
        <end position="139"/>
    </location>
</feature>
<evidence type="ECO:0000256" key="5">
    <source>
        <dbReference type="ARBA" id="ARBA00022692"/>
    </source>
</evidence>
<dbReference type="GO" id="GO:0009103">
    <property type="term" value="P:lipopolysaccharide biosynthetic process"/>
    <property type="evidence" value="ECO:0007669"/>
    <property type="project" value="UniProtKB-ARBA"/>
</dbReference>
<dbReference type="EMBL" id="CADCUY010000565">
    <property type="protein sequence ID" value="CAA9435591.1"/>
    <property type="molecule type" value="Genomic_DNA"/>
</dbReference>
<organism evidence="9">
    <name type="scientific">uncultured Quadrisphaera sp</name>
    <dbReference type="NCBI Taxonomy" id="904978"/>
    <lineage>
        <taxon>Bacteria</taxon>
        <taxon>Bacillati</taxon>
        <taxon>Actinomycetota</taxon>
        <taxon>Actinomycetes</taxon>
        <taxon>Kineosporiales</taxon>
        <taxon>Kineosporiaceae</taxon>
        <taxon>Quadrisphaera</taxon>
        <taxon>environmental samples</taxon>
    </lineage>
</organism>
<keyword evidence="7 8" id="KW-0472">Membrane</keyword>
<evidence type="ECO:0000256" key="4">
    <source>
        <dbReference type="ARBA" id="ARBA00022679"/>
    </source>
</evidence>
<evidence type="ECO:0000256" key="2">
    <source>
        <dbReference type="ARBA" id="ARBA00022475"/>
    </source>
</evidence>
<sequence length="195" mass="20073">MSALATAEVGSRGALTHHRRSPAGTAAVLVPVVLAVALTAWRYDAKPLWRDEVYTLTTAGRGFAEMLELLAVRDAGLVGYYALMNPWLALGEAPAWMRLPGALATPVAVGLCAAIGRRVGGPTTALVGGVLVALTPSVVRHAQEARPYPLVLAAVALTALLLLRAGARPTARQRTAVAATAAVAVALHPLVALPA</sequence>
<dbReference type="AlphaFoldDB" id="A0A6J4Q849"/>
<gene>
    <name evidence="9" type="ORF">AVDCRST_MAG35-2902</name>
</gene>